<proteinExistence type="predicted"/>
<organism evidence="1 2">
    <name type="scientific">Paenibacillus odorifer</name>
    <dbReference type="NCBI Taxonomy" id="189426"/>
    <lineage>
        <taxon>Bacteria</taxon>
        <taxon>Bacillati</taxon>
        <taxon>Bacillota</taxon>
        <taxon>Bacilli</taxon>
        <taxon>Bacillales</taxon>
        <taxon>Paenibacillaceae</taxon>
        <taxon>Paenibacillus</taxon>
    </lineage>
</organism>
<accession>A0A1R0X0F9</accession>
<dbReference type="EMBL" id="MKQP01000045">
    <property type="protein sequence ID" value="OMD25472.1"/>
    <property type="molecule type" value="Genomic_DNA"/>
</dbReference>
<name>A0A1R0X0F9_9BACL</name>
<evidence type="ECO:0000313" key="2">
    <source>
        <dbReference type="Proteomes" id="UP000187465"/>
    </source>
</evidence>
<comment type="caution">
    <text evidence="1">The sequence shown here is derived from an EMBL/GenBank/DDBJ whole genome shotgun (WGS) entry which is preliminary data.</text>
</comment>
<gene>
    <name evidence="1" type="ORF">BJP51_04285</name>
</gene>
<protein>
    <submittedName>
        <fullName evidence="1">Uncharacterized protein</fullName>
    </submittedName>
</protein>
<dbReference type="Proteomes" id="UP000187465">
    <property type="component" value="Unassembled WGS sequence"/>
</dbReference>
<reference evidence="1 2" key="1">
    <citation type="submission" date="2016-10" db="EMBL/GenBank/DDBJ databases">
        <title>Paenibacillus species isolates.</title>
        <authorList>
            <person name="Beno S.M."/>
        </authorList>
    </citation>
    <scope>NUCLEOTIDE SEQUENCE [LARGE SCALE GENOMIC DNA]</scope>
    <source>
        <strain evidence="1 2">FSL H7-0604</strain>
    </source>
</reference>
<evidence type="ECO:0000313" key="1">
    <source>
        <dbReference type="EMBL" id="OMD25472.1"/>
    </source>
</evidence>
<sequence>MSEKSIKAAETPIEGSFTKEQFLASAKYSYQDKDVLSALLEPEKLYTAFEAQQVIDDFKNKEAE</sequence>
<dbReference type="AlphaFoldDB" id="A0A1R0X0F9"/>
<dbReference type="RefSeq" id="WP_036684228.1">
    <property type="nucleotide sequence ID" value="NZ_MKQK01000047.1"/>
</dbReference>